<dbReference type="Gene3D" id="3.10.129.10">
    <property type="entry name" value="Hotdog Thioesterase"/>
    <property type="match status" value="1"/>
</dbReference>
<organism evidence="3 4">
    <name type="scientific">Bogoriella caseilytica</name>
    <dbReference type="NCBI Taxonomy" id="56055"/>
    <lineage>
        <taxon>Bacteria</taxon>
        <taxon>Bacillati</taxon>
        <taxon>Actinomycetota</taxon>
        <taxon>Actinomycetes</taxon>
        <taxon>Micrococcales</taxon>
        <taxon>Bogoriellaceae</taxon>
        <taxon>Bogoriella</taxon>
    </lineage>
</organism>
<reference evidence="3 4" key="1">
    <citation type="submission" date="2018-11" db="EMBL/GenBank/DDBJ databases">
        <title>Sequencing the genomes of 1000 actinobacteria strains.</title>
        <authorList>
            <person name="Klenk H.-P."/>
        </authorList>
    </citation>
    <scope>NUCLEOTIDE SEQUENCE [LARGE SCALE GENOMIC DNA]</scope>
    <source>
        <strain evidence="3 4">DSM 11294</strain>
    </source>
</reference>
<comment type="similarity">
    <text evidence="1">Belongs to the enoyl-CoA hydratase/isomerase family.</text>
</comment>
<dbReference type="RefSeq" id="WP_211336083.1">
    <property type="nucleotide sequence ID" value="NZ_RKHK01000001.1"/>
</dbReference>
<dbReference type="EMBL" id="RKHK01000001">
    <property type="protein sequence ID" value="ROR73164.1"/>
    <property type="molecule type" value="Genomic_DNA"/>
</dbReference>
<dbReference type="PANTHER" id="PTHR43437">
    <property type="entry name" value="HYDROXYACYL-THIOESTER DEHYDRATASE TYPE 2, MITOCHONDRIAL-RELATED"/>
    <property type="match status" value="1"/>
</dbReference>
<proteinExistence type="inferred from homology"/>
<gene>
    <name evidence="3" type="ORF">EDD31_1530</name>
</gene>
<dbReference type="PANTHER" id="PTHR43437:SF3">
    <property type="entry name" value="HYDROXYACYL-THIOESTER DEHYDRATASE TYPE 2, MITOCHONDRIAL"/>
    <property type="match status" value="1"/>
</dbReference>
<dbReference type="InterPro" id="IPR029069">
    <property type="entry name" value="HotDog_dom_sf"/>
</dbReference>
<dbReference type="InterPro" id="IPR050965">
    <property type="entry name" value="UPF0336/Enoyl-CoA_hydratase"/>
</dbReference>
<dbReference type="GO" id="GO:0006633">
    <property type="term" value="P:fatty acid biosynthetic process"/>
    <property type="evidence" value="ECO:0007669"/>
    <property type="project" value="TreeGrafter"/>
</dbReference>
<dbReference type="AlphaFoldDB" id="A0A3N2BDQ3"/>
<dbReference type="InterPro" id="IPR002539">
    <property type="entry name" value="MaoC-like_dom"/>
</dbReference>
<sequence>MSTPATMPPVGARAEFRKTVGETDVTLFAGLTGDFAPQHIDDEYMRSRPQGRRIAHGALTLSLTSTAAARLCADHRVTALSYGYDRVRFLAPVFLGQTVAVDYVVERIETEKNVVHCAMTVTTDDGRLCLVGTHLLYCYPEEDAP</sequence>
<dbReference type="Proteomes" id="UP000280668">
    <property type="component" value="Unassembled WGS sequence"/>
</dbReference>
<protein>
    <submittedName>
        <fullName evidence="3">Acyl dehydratase</fullName>
    </submittedName>
</protein>
<dbReference type="GO" id="GO:0019171">
    <property type="term" value="F:(3R)-hydroxyacyl-[acyl-carrier-protein] dehydratase activity"/>
    <property type="evidence" value="ECO:0007669"/>
    <property type="project" value="TreeGrafter"/>
</dbReference>
<evidence type="ECO:0000313" key="4">
    <source>
        <dbReference type="Proteomes" id="UP000280668"/>
    </source>
</evidence>
<keyword evidence="4" id="KW-1185">Reference proteome</keyword>
<evidence type="ECO:0000313" key="3">
    <source>
        <dbReference type="EMBL" id="ROR73164.1"/>
    </source>
</evidence>
<comment type="caution">
    <text evidence="3">The sequence shown here is derived from an EMBL/GenBank/DDBJ whole genome shotgun (WGS) entry which is preliminary data.</text>
</comment>
<evidence type="ECO:0000256" key="1">
    <source>
        <dbReference type="ARBA" id="ARBA00005254"/>
    </source>
</evidence>
<name>A0A3N2BDQ3_9MICO</name>
<feature type="domain" description="MaoC-like" evidence="2">
    <location>
        <begin position="15"/>
        <end position="123"/>
    </location>
</feature>
<dbReference type="Pfam" id="PF01575">
    <property type="entry name" value="MaoC_dehydratas"/>
    <property type="match status" value="1"/>
</dbReference>
<evidence type="ECO:0000259" key="2">
    <source>
        <dbReference type="Pfam" id="PF01575"/>
    </source>
</evidence>
<accession>A0A3N2BDQ3</accession>
<dbReference type="SUPFAM" id="SSF54637">
    <property type="entry name" value="Thioesterase/thiol ester dehydrase-isomerase"/>
    <property type="match status" value="1"/>
</dbReference>